<evidence type="ECO:0000313" key="7">
    <source>
        <dbReference type="EMBL" id="KJA21949.1"/>
    </source>
</evidence>
<dbReference type="Gene3D" id="1.25.10.10">
    <property type="entry name" value="Leucine-rich Repeat Variant"/>
    <property type="match status" value="1"/>
</dbReference>
<sequence length="1229" mass="134761">MTKVYLMNSLIEKMQSPDQDFRFMGLNDLMTEIRLDQNSFHGDEPMESKVLLMVLSLVEDKISEVKNQAVKCLGQLIKILRQSQMELVVDKLIDFSSGKDEELRDISGLALKTITAELPPDGKIAATACAKLTPKLLGQIQNPSTPPEALVETLSILSILTSRFPNHISTANYSPTPLQVLAPLLTHARPVVRKRAIITISQFIPISNPAVFADLLKTDVLPNLLSSATLDKQRTTVQLVAAVARNSPAQISPVLGNVVPQILQAVEKSDDELREGSLQALEALVLRCPTEIDIYLPSVIEVGNKYIKYDPNYAQEDDEDGDDDEDADMADPDEDDDDDEDLDEYSDDEDTSYKIRRSATKLLAAVIGTRPDRLLRTYKDISPVLISRFGDREETVRLEIWATYGTLLSQTSVYGGAQDVKDDASPRGKRKRDTEEPMDVGETPYSLLKAQVPALSKALLNQLKSSKTSPSVLQAGYGLLHSLLSVLPGSLATQVPLIISTSKGVLSQSPTTSTSTLHLTCLSFLALFFSTHSQEVFASSLPSITPVLLKSLSERHPRIASESFRVFSSLLTAVKPVKPNEWTLALYDEVINRLSIHDTDAEVRASAEDCVADIWVCATEVATSKGLKEWEYICRNTGKPENGVRAITKVAKEVNVGDDWTNGCVTWLMGLLRKSGRSGKVEVFSALDVLLKSYKSGIPAALPSQLVPQIKTYISTSDISLLSQALSTLAILLELSPLTTFPEVESDLLNEIYAVTHSPLVSGVALESLFRFFAALVQADNQIATHVVPNLVLSAEKATKTESSPSNVAKCIGQVVKSQLGVAAGTIAEYSKSFKKNSKAKPSLVILSLLIIGELGRFIDMSNQRDIFTYVVDHFSSEQEDMRAAAAFAAGNIAIGNLHQFLPAIVKMVESDPKKRLLALHAAKEVVTHCSQGQLEGVADLLWGPLFEYSQNAEESTRNVAAACLGKLATTQPSRYLPQLHARITDANPDTRATVVSAIRYTFADTSRSFDEIFSPLLVDFLSLMADENLVVRRLTLSALNSAARTKPHLIRDHLVALLPNLYKETVIDATLIRTVQMGPWSHKVDDGLDTRKTAYETMYTLLDTCLSKLNLHEFLGRVIPGLSDDSDEIKVISHMMLFRLSQVAPAAVAQRLEEAAPQLEKTMKGANVTKDTVKQDLERAAELQRSALRAVAALSKISTGVSPKFDLMVEELKKNPAWSNEFRELGGQ</sequence>
<evidence type="ECO:0000256" key="2">
    <source>
        <dbReference type="ARBA" id="ARBA00022737"/>
    </source>
</evidence>
<dbReference type="Pfam" id="PF25782">
    <property type="entry name" value="TPR_CAND1"/>
    <property type="match status" value="1"/>
</dbReference>
<feature type="region of interest" description="Disordered" evidence="5">
    <location>
        <begin position="312"/>
        <end position="351"/>
    </location>
</feature>
<organism evidence="7 8">
    <name type="scientific">Hypholoma sublateritium (strain FD-334 SS-4)</name>
    <dbReference type="NCBI Taxonomy" id="945553"/>
    <lineage>
        <taxon>Eukaryota</taxon>
        <taxon>Fungi</taxon>
        <taxon>Dikarya</taxon>
        <taxon>Basidiomycota</taxon>
        <taxon>Agaricomycotina</taxon>
        <taxon>Agaricomycetes</taxon>
        <taxon>Agaricomycetidae</taxon>
        <taxon>Agaricales</taxon>
        <taxon>Agaricineae</taxon>
        <taxon>Strophariaceae</taxon>
        <taxon>Hypholoma</taxon>
    </lineage>
</organism>
<evidence type="ECO:0000256" key="1">
    <source>
        <dbReference type="ARBA" id="ARBA00007657"/>
    </source>
</evidence>
<dbReference type="InterPro" id="IPR011989">
    <property type="entry name" value="ARM-like"/>
</dbReference>
<gene>
    <name evidence="7" type="ORF">HYPSUDRAFT_139842</name>
</gene>
<evidence type="ECO:0000259" key="6">
    <source>
        <dbReference type="Pfam" id="PF08623"/>
    </source>
</evidence>
<feature type="repeat" description="HEAT" evidence="4">
    <location>
        <begin position="50"/>
        <end position="86"/>
    </location>
</feature>
<reference evidence="8" key="1">
    <citation type="submission" date="2014-04" db="EMBL/GenBank/DDBJ databases">
        <title>Evolutionary Origins and Diversification of the Mycorrhizal Mutualists.</title>
        <authorList>
            <consortium name="DOE Joint Genome Institute"/>
            <consortium name="Mycorrhizal Genomics Consortium"/>
            <person name="Kohler A."/>
            <person name="Kuo A."/>
            <person name="Nagy L.G."/>
            <person name="Floudas D."/>
            <person name="Copeland A."/>
            <person name="Barry K.W."/>
            <person name="Cichocki N."/>
            <person name="Veneault-Fourrey C."/>
            <person name="LaButti K."/>
            <person name="Lindquist E.A."/>
            <person name="Lipzen A."/>
            <person name="Lundell T."/>
            <person name="Morin E."/>
            <person name="Murat C."/>
            <person name="Riley R."/>
            <person name="Ohm R."/>
            <person name="Sun H."/>
            <person name="Tunlid A."/>
            <person name="Henrissat B."/>
            <person name="Grigoriev I.V."/>
            <person name="Hibbett D.S."/>
            <person name="Martin F."/>
        </authorList>
    </citation>
    <scope>NUCLEOTIDE SEQUENCE [LARGE SCALE GENOMIC DNA]</scope>
    <source>
        <strain evidence="8">FD-334 SS-4</strain>
    </source>
</reference>
<feature type="region of interest" description="Disordered" evidence="5">
    <location>
        <begin position="417"/>
        <end position="440"/>
    </location>
</feature>
<evidence type="ECO:0000256" key="3">
    <source>
        <dbReference type="ARBA" id="ARBA00022786"/>
    </source>
</evidence>
<proteinExistence type="inferred from homology"/>
<evidence type="ECO:0000313" key="8">
    <source>
        <dbReference type="Proteomes" id="UP000054270"/>
    </source>
</evidence>
<dbReference type="SUPFAM" id="SSF48371">
    <property type="entry name" value="ARM repeat"/>
    <property type="match status" value="1"/>
</dbReference>
<dbReference type="AlphaFoldDB" id="A0A0D2NSU1"/>
<accession>A0A0D2NSU1</accession>
<dbReference type="GO" id="GO:0010265">
    <property type="term" value="P:SCF complex assembly"/>
    <property type="evidence" value="ECO:0007669"/>
    <property type="project" value="InterPro"/>
</dbReference>
<dbReference type="PANTHER" id="PTHR12696">
    <property type="entry name" value="TIP120"/>
    <property type="match status" value="1"/>
</dbReference>
<name>A0A0D2NSU1_HYPSF</name>
<dbReference type="Proteomes" id="UP000054270">
    <property type="component" value="Unassembled WGS sequence"/>
</dbReference>
<keyword evidence="8" id="KW-1185">Reference proteome</keyword>
<dbReference type="EMBL" id="KN817554">
    <property type="protein sequence ID" value="KJA21949.1"/>
    <property type="molecule type" value="Genomic_DNA"/>
</dbReference>
<evidence type="ECO:0000256" key="5">
    <source>
        <dbReference type="SAM" id="MobiDB-lite"/>
    </source>
</evidence>
<dbReference type="Pfam" id="PF08623">
    <property type="entry name" value="TIP120"/>
    <property type="match status" value="1"/>
</dbReference>
<dbReference type="InterPro" id="IPR021133">
    <property type="entry name" value="HEAT_type_2"/>
</dbReference>
<dbReference type="InterPro" id="IPR016024">
    <property type="entry name" value="ARM-type_fold"/>
</dbReference>
<feature type="compositionally biased region" description="Acidic residues" evidence="5">
    <location>
        <begin position="315"/>
        <end position="350"/>
    </location>
</feature>
<keyword evidence="2" id="KW-0677">Repeat</keyword>
<comment type="similarity">
    <text evidence="1">Belongs to the CAND family.</text>
</comment>
<keyword evidence="3" id="KW-0833">Ubl conjugation pathway</keyword>
<evidence type="ECO:0000256" key="4">
    <source>
        <dbReference type="PROSITE-ProRule" id="PRU00103"/>
    </source>
</evidence>
<dbReference type="PROSITE" id="PS50077">
    <property type="entry name" value="HEAT_REPEAT"/>
    <property type="match status" value="1"/>
</dbReference>
<feature type="domain" description="TATA-binding protein interacting (TIP20)" evidence="6">
    <location>
        <begin position="1050"/>
        <end position="1213"/>
    </location>
</feature>
<dbReference type="InterPro" id="IPR013932">
    <property type="entry name" value="TATA-bd_TIP120"/>
</dbReference>
<dbReference type="InterPro" id="IPR039852">
    <property type="entry name" value="CAND1/CAND2"/>
</dbReference>
<dbReference type="STRING" id="945553.A0A0D2NSU1"/>
<protein>
    <recommendedName>
        <fullName evidence="6">TATA-binding protein interacting (TIP20) domain-containing protein</fullName>
    </recommendedName>
</protein>
<dbReference type="OrthoDB" id="6260732at2759"/>
<dbReference type="OMA" id="AYIPHFQ"/>